<organism evidence="1 2">
    <name type="scientific">Novibacillus thermophilus</name>
    <dbReference type="NCBI Taxonomy" id="1471761"/>
    <lineage>
        <taxon>Bacteria</taxon>
        <taxon>Bacillati</taxon>
        <taxon>Bacillota</taxon>
        <taxon>Bacilli</taxon>
        <taxon>Bacillales</taxon>
        <taxon>Thermoactinomycetaceae</taxon>
        <taxon>Novibacillus</taxon>
    </lineage>
</organism>
<dbReference type="Proteomes" id="UP000188603">
    <property type="component" value="Chromosome"/>
</dbReference>
<name>A0A1U9K672_9BACL</name>
<proteinExistence type="predicted"/>
<dbReference type="AlphaFoldDB" id="A0A1U9K672"/>
<dbReference type="STRING" id="1471761.B0W44_07005"/>
<protein>
    <submittedName>
        <fullName evidence="1">Uncharacterized protein</fullName>
    </submittedName>
</protein>
<dbReference type="OrthoDB" id="2988973at2"/>
<evidence type="ECO:0000313" key="2">
    <source>
        <dbReference type="Proteomes" id="UP000188603"/>
    </source>
</evidence>
<accession>A0A1U9K672</accession>
<gene>
    <name evidence="1" type="ORF">B0W44_07005</name>
</gene>
<keyword evidence="2" id="KW-1185">Reference proteome</keyword>
<sequence>MDHYQALYRETARYVNKVIRRKAITTKMIQRWVEDAKRIKQTKGTVGLVSHYKRLYKQVLTEQEIERLKHSARKTELSFRLIDVLVEEKVLTAIQAKWAKQYVTRSS</sequence>
<evidence type="ECO:0000313" key="1">
    <source>
        <dbReference type="EMBL" id="AQS55569.1"/>
    </source>
</evidence>
<dbReference type="RefSeq" id="WP_077719436.1">
    <property type="nucleotide sequence ID" value="NZ_CP019699.1"/>
</dbReference>
<reference evidence="1 2" key="1">
    <citation type="journal article" date="2015" name="Int. J. Syst. Evol. Microbiol.">
        <title>Novibacillus thermophilus gen. nov., sp. nov., a Gram-staining-negative and moderately thermophilic member of the family Thermoactinomycetaceae.</title>
        <authorList>
            <person name="Yang G."/>
            <person name="Chen J."/>
            <person name="Zhou S."/>
        </authorList>
    </citation>
    <scope>NUCLEOTIDE SEQUENCE [LARGE SCALE GENOMIC DNA]</scope>
    <source>
        <strain evidence="1 2">SG-1</strain>
    </source>
</reference>
<dbReference type="EMBL" id="CP019699">
    <property type="protein sequence ID" value="AQS55569.1"/>
    <property type="molecule type" value="Genomic_DNA"/>
</dbReference>
<dbReference type="KEGG" id="ntr:B0W44_07005"/>